<dbReference type="Gene3D" id="1.10.150.530">
    <property type="match status" value="1"/>
</dbReference>
<evidence type="ECO:0000256" key="8">
    <source>
        <dbReference type="ARBA" id="ARBA00022694"/>
    </source>
</evidence>
<protein>
    <recommendedName>
        <fullName evidence="13">Probable dual-specificity RNA methyltransferase RlmN</fullName>
        <ecNumber evidence="13">2.1.1.192</ecNumber>
    </recommendedName>
    <alternativeName>
        <fullName evidence="13">23S rRNA (adenine(2503)-C(2))-methyltransferase</fullName>
    </alternativeName>
    <alternativeName>
        <fullName evidence="13">23S rRNA m2A2503 methyltransferase</fullName>
    </alternativeName>
    <alternativeName>
        <fullName evidence="13">Ribosomal RNA large subunit methyltransferase N</fullName>
    </alternativeName>
    <alternativeName>
        <fullName evidence="13">tRNA (adenine(37)-C(2))-methyltransferase</fullName>
    </alternativeName>
    <alternativeName>
        <fullName evidence="13">tRNA m2A37 methyltransferase</fullName>
    </alternativeName>
</protein>
<keyword evidence="10 13" id="KW-0408">Iron</keyword>
<evidence type="ECO:0000256" key="1">
    <source>
        <dbReference type="ARBA" id="ARBA00004496"/>
    </source>
</evidence>
<comment type="catalytic activity">
    <reaction evidence="13">
        <text>adenosine(2503) in 23S rRNA + 2 reduced [2Fe-2S]-[ferredoxin] + 2 S-adenosyl-L-methionine = 2-methyladenosine(2503) in 23S rRNA + 5'-deoxyadenosine + L-methionine + 2 oxidized [2Fe-2S]-[ferredoxin] + S-adenosyl-L-homocysteine</text>
        <dbReference type="Rhea" id="RHEA:42916"/>
        <dbReference type="Rhea" id="RHEA-COMP:10000"/>
        <dbReference type="Rhea" id="RHEA-COMP:10001"/>
        <dbReference type="Rhea" id="RHEA-COMP:10152"/>
        <dbReference type="Rhea" id="RHEA-COMP:10282"/>
        <dbReference type="ChEBI" id="CHEBI:17319"/>
        <dbReference type="ChEBI" id="CHEBI:33737"/>
        <dbReference type="ChEBI" id="CHEBI:33738"/>
        <dbReference type="ChEBI" id="CHEBI:57844"/>
        <dbReference type="ChEBI" id="CHEBI:57856"/>
        <dbReference type="ChEBI" id="CHEBI:59789"/>
        <dbReference type="ChEBI" id="CHEBI:74411"/>
        <dbReference type="ChEBI" id="CHEBI:74497"/>
        <dbReference type="EC" id="2.1.1.192"/>
    </reaction>
</comment>
<dbReference type="InterPro" id="IPR058240">
    <property type="entry name" value="rSAM_sf"/>
</dbReference>
<dbReference type="InterPro" id="IPR027492">
    <property type="entry name" value="RNA_MTrfase_RlmN"/>
</dbReference>
<dbReference type="PIRSF" id="PIRSF006004">
    <property type="entry name" value="CHP00048"/>
    <property type="match status" value="1"/>
</dbReference>
<accession>A0A1F7SCB7</accession>
<dbReference type="InterPro" id="IPR006638">
    <property type="entry name" value="Elp3/MiaA/NifB-like_rSAM"/>
</dbReference>
<keyword evidence="3 13" id="KW-0963">Cytoplasm</keyword>
<dbReference type="EC" id="2.1.1.192" evidence="13"/>
<dbReference type="SUPFAM" id="SSF102114">
    <property type="entry name" value="Radical SAM enzymes"/>
    <property type="match status" value="1"/>
</dbReference>
<dbReference type="PANTHER" id="PTHR30544:SF5">
    <property type="entry name" value="RADICAL SAM CORE DOMAIN-CONTAINING PROTEIN"/>
    <property type="match status" value="1"/>
</dbReference>
<dbReference type="Pfam" id="PF04055">
    <property type="entry name" value="Radical_SAM"/>
    <property type="match status" value="1"/>
</dbReference>
<reference evidence="15 16" key="1">
    <citation type="journal article" date="2016" name="Nat. Commun.">
        <title>Thousands of microbial genomes shed light on interconnected biogeochemical processes in an aquifer system.</title>
        <authorList>
            <person name="Anantharaman K."/>
            <person name="Brown C.T."/>
            <person name="Hug L.A."/>
            <person name="Sharon I."/>
            <person name="Castelle C.J."/>
            <person name="Probst A.J."/>
            <person name="Thomas B.C."/>
            <person name="Singh A."/>
            <person name="Wilkins M.J."/>
            <person name="Karaoz U."/>
            <person name="Brodie E.L."/>
            <person name="Williams K.H."/>
            <person name="Hubbard S.S."/>
            <person name="Banfield J.F."/>
        </authorList>
    </citation>
    <scope>NUCLEOTIDE SEQUENCE [LARGE SCALE GENOMIC DNA]</scope>
</reference>
<feature type="binding site" evidence="13">
    <location>
        <position position="112"/>
    </location>
    <ligand>
        <name>[4Fe-4S] cluster</name>
        <dbReference type="ChEBI" id="CHEBI:49883"/>
        <note>4Fe-4S-S-AdoMet</note>
    </ligand>
</feature>
<dbReference type="Pfam" id="PF21016">
    <property type="entry name" value="RlmN_N"/>
    <property type="match status" value="1"/>
</dbReference>
<keyword evidence="2 13" id="KW-0004">4Fe-4S</keyword>
<gene>
    <name evidence="13" type="primary">rlmN</name>
    <name evidence="15" type="ORF">A3G31_06115</name>
</gene>
<evidence type="ECO:0000259" key="14">
    <source>
        <dbReference type="PROSITE" id="PS51918"/>
    </source>
</evidence>
<evidence type="ECO:0000256" key="12">
    <source>
        <dbReference type="ARBA" id="ARBA00023157"/>
    </source>
</evidence>
<evidence type="ECO:0000256" key="10">
    <source>
        <dbReference type="ARBA" id="ARBA00023004"/>
    </source>
</evidence>
<feature type="binding site" evidence="13">
    <location>
        <position position="119"/>
    </location>
    <ligand>
        <name>[4Fe-4S] cluster</name>
        <dbReference type="ChEBI" id="CHEBI:49883"/>
        <note>4Fe-4S-S-AdoMet</note>
    </ligand>
</feature>
<feature type="binding site" evidence="13">
    <location>
        <position position="292"/>
    </location>
    <ligand>
        <name>S-adenosyl-L-methionine</name>
        <dbReference type="ChEBI" id="CHEBI:59789"/>
    </ligand>
</feature>
<dbReference type="SFLD" id="SFLDG01062">
    <property type="entry name" value="methyltransferase_(Class_A)"/>
    <property type="match status" value="1"/>
</dbReference>
<dbReference type="HAMAP" id="MF_01849">
    <property type="entry name" value="RNA_methyltr_RlmN"/>
    <property type="match status" value="1"/>
</dbReference>
<dbReference type="GO" id="GO:0005737">
    <property type="term" value="C:cytoplasm"/>
    <property type="evidence" value="ECO:0007669"/>
    <property type="project" value="UniProtKB-SubCell"/>
</dbReference>
<dbReference type="InterPro" id="IPR040072">
    <property type="entry name" value="Methyltransferase_A"/>
</dbReference>
<keyword evidence="8 13" id="KW-0819">tRNA processing</keyword>
<evidence type="ECO:0000256" key="2">
    <source>
        <dbReference type="ARBA" id="ARBA00022485"/>
    </source>
</evidence>
<dbReference type="GO" id="GO:0019843">
    <property type="term" value="F:rRNA binding"/>
    <property type="evidence" value="ECO:0007669"/>
    <property type="project" value="UniProtKB-UniRule"/>
</dbReference>
<comment type="miscellaneous">
    <text evidence="13">Reaction proceeds by a ping-pong mechanism involving intermediate methylation of a conserved cysteine residue.</text>
</comment>
<dbReference type="GO" id="GO:0002935">
    <property type="term" value="F:tRNA (adenine(37)-C2)-methyltransferase activity"/>
    <property type="evidence" value="ECO:0007669"/>
    <property type="project" value="UniProtKB-UniRule"/>
</dbReference>
<evidence type="ECO:0000256" key="3">
    <source>
        <dbReference type="ARBA" id="ARBA00022490"/>
    </source>
</evidence>
<dbReference type="InterPro" id="IPR048641">
    <property type="entry name" value="RlmN_N"/>
</dbReference>
<keyword evidence="5 13" id="KW-0489">Methyltransferase</keyword>
<dbReference type="GO" id="GO:0070475">
    <property type="term" value="P:rRNA base methylation"/>
    <property type="evidence" value="ECO:0007669"/>
    <property type="project" value="UniProtKB-UniRule"/>
</dbReference>
<evidence type="ECO:0000256" key="5">
    <source>
        <dbReference type="ARBA" id="ARBA00022603"/>
    </source>
</evidence>
<dbReference type="InterPro" id="IPR013785">
    <property type="entry name" value="Aldolase_TIM"/>
</dbReference>
<sequence length="346" mass="38979">MEKTDLLNLSLPEIDIFLAELGLEGYRASQIKKWVFKEGITCFSQMSNASKSNRSLISEKAFLSRLAIKKILSSSDNTRKYIFALADKNFIESVLIPNKKRITLCISTQVGCARGCRFCLTGKKGFKRNLTSAEILNQILEVKRDLEKSNELTNLVIMGMGEPLDNFENVKKAVEIMIDRGGFDFSSRRITLSTCGVIPGIKKLMESGLNISIAVSLNAPNDAKRRKLMPVNRFFPLKELMEAIRTYPLQKKSMITFEYILIKDFNDSIEDAKELVRILKGIKAKINLLNFNIFPDSEFLPSPPERVLEFQSFLKSKKITVNLRKSRGTDILAACGQLGNTASMVI</sequence>
<keyword evidence="12 13" id="KW-1015">Disulfide bond</keyword>
<dbReference type="Gene3D" id="3.20.20.70">
    <property type="entry name" value="Aldolase class I"/>
    <property type="match status" value="1"/>
</dbReference>
<dbReference type="InterPro" id="IPR007197">
    <property type="entry name" value="rSAM"/>
</dbReference>
<evidence type="ECO:0000313" key="16">
    <source>
        <dbReference type="Proteomes" id="UP000178082"/>
    </source>
</evidence>
<evidence type="ECO:0000256" key="6">
    <source>
        <dbReference type="ARBA" id="ARBA00022679"/>
    </source>
</evidence>
<feature type="binding site" evidence="13">
    <location>
        <begin position="161"/>
        <end position="162"/>
    </location>
    <ligand>
        <name>S-adenosyl-L-methionine</name>
        <dbReference type="ChEBI" id="CHEBI:59789"/>
    </ligand>
</feature>
<dbReference type="GO" id="GO:0046872">
    <property type="term" value="F:metal ion binding"/>
    <property type="evidence" value="ECO:0007669"/>
    <property type="project" value="UniProtKB-KW"/>
</dbReference>
<feature type="active site" description="S-methylcysteine intermediate" evidence="13">
    <location>
        <position position="335"/>
    </location>
</feature>
<keyword evidence="4 13" id="KW-0698">rRNA processing</keyword>
<dbReference type="PROSITE" id="PS51918">
    <property type="entry name" value="RADICAL_SAM"/>
    <property type="match status" value="1"/>
</dbReference>
<dbReference type="NCBIfam" id="TIGR00048">
    <property type="entry name" value="rRNA_mod_RlmN"/>
    <property type="match status" value="1"/>
</dbReference>
<keyword evidence="11 13" id="KW-0411">Iron-sulfur</keyword>
<feature type="binding site" evidence="13">
    <location>
        <position position="116"/>
    </location>
    <ligand>
        <name>[4Fe-4S] cluster</name>
        <dbReference type="ChEBI" id="CHEBI:49883"/>
        <note>4Fe-4S-S-AdoMet</note>
    </ligand>
</feature>
<dbReference type="SMART" id="SM00729">
    <property type="entry name" value="Elp3"/>
    <property type="match status" value="1"/>
</dbReference>
<comment type="cofactor">
    <cofactor evidence="13">
        <name>[4Fe-4S] cluster</name>
        <dbReference type="ChEBI" id="CHEBI:49883"/>
    </cofactor>
    <text evidence="13">Binds 1 [4Fe-4S] cluster. The cluster is coordinated with 3 cysteines and an exchangeable S-adenosyl-L-methionine.</text>
</comment>
<feature type="domain" description="Radical SAM core" evidence="14">
    <location>
        <begin position="98"/>
        <end position="330"/>
    </location>
</feature>
<comment type="function">
    <text evidence="13">Specifically methylates position 2 of adenine 2503 in 23S rRNA and position 2 of adenine 37 in tRNAs.</text>
</comment>
<dbReference type="CDD" id="cd01335">
    <property type="entry name" value="Radical_SAM"/>
    <property type="match status" value="1"/>
</dbReference>
<dbReference type="GO" id="GO:0070040">
    <property type="term" value="F:rRNA (adenine(2503)-C2-)-methyltransferase activity"/>
    <property type="evidence" value="ECO:0007669"/>
    <property type="project" value="UniProtKB-UniRule"/>
</dbReference>
<dbReference type="GO" id="GO:0030488">
    <property type="term" value="P:tRNA methylation"/>
    <property type="evidence" value="ECO:0007669"/>
    <property type="project" value="UniProtKB-UniRule"/>
</dbReference>
<evidence type="ECO:0000256" key="13">
    <source>
        <dbReference type="HAMAP-Rule" id="MF_01849"/>
    </source>
</evidence>
<name>A0A1F7SCB7_9BACT</name>
<dbReference type="PANTHER" id="PTHR30544">
    <property type="entry name" value="23S RRNA METHYLTRANSFERASE"/>
    <property type="match status" value="1"/>
</dbReference>
<comment type="similarity">
    <text evidence="13">Belongs to the radical SAM superfamily. RlmN family.</text>
</comment>
<evidence type="ECO:0000256" key="11">
    <source>
        <dbReference type="ARBA" id="ARBA00023014"/>
    </source>
</evidence>
<keyword evidence="9 13" id="KW-0479">Metal-binding</keyword>
<dbReference type="STRING" id="1817883.A3G31_06115"/>
<comment type="caution">
    <text evidence="15">The sequence shown here is derived from an EMBL/GenBank/DDBJ whole genome shotgun (WGS) entry which is preliminary data.</text>
</comment>
<dbReference type="EMBL" id="MGDI01000042">
    <property type="protein sequence ID" value="OGL51426.1"/>
    <property type="molecule type" value="Genomic_DNA"/>
</dbReference>
<evidence type="ECO:0000256" key="7">
    <source>
        <dbReference type="ARBA" id="ARBA00022691"/>
    </source>
</evidence>
<evidence type="ECO:0000313" key="15">
    <source>
        <dbReference type="EMBL" id="OGL51426.1"/>
    </source>
</evidence>
<feature type="active site" description="Proton acceptor" evidence="13">
    <location>
        <position position="92"/>
    </location>
</feature>
<evidence type="ECO:0000256" key="9">
    <source>
        <dbReference type="ARBA" id="ARBA00022723"/>
    </source>
</evidence>
<dbReference type="SFLD" id="SFLDF00275">
    <property type="entry name" value="adenosine_C2_methyltransferase"/>
    <property type="match status" value="1"/>
</dbReference>
<comment type="subcellular location">
    <subcellularLocation>
        <location evidence="1 13">Cytoplasm</location>
    </subcellularLocation>
</comment>
<dbReference type="Proteomes" id="UP000178082">
    <property type="component" value="Unassembled WGS sequence"/>
</dbReference>
<dbReference type="AlphaFoldDB" id="A0A1F7SCB7"/>
<dbReference type="FunFam" id="3.20.20.70:FF:000014">
    <property type="entry name" value="Probable dual-specificity RNA methyltransferase RlmN"/>
    <property type="match status" value="1"/>
</dbReference>
<keyword evidence="6 13" id="KW-0808">Transferase</keyword>
<comment type="catalytic activity">
    <reaction evidence="13">
        <text>adenosine(37) in tRNA + 2 reduced [2Fe-2S]-[ferredoxin] + 2 S-adenosyl-L-methionine = 2-methyladenosine(37) in tRNA + 5'-deoxyadenosine + L-methionine + 2 oxidized [2Fe-2S]-[ferredoxin] + S-adenosyl-L-homocysteine</text>
        <dbReference type="Rhea" id="RHEA:43332"/>
        <dbReference type="Rhea" id="RHEA-COMP:10000"/>
        <dbReference type="Rhea" id="RHEA-COMP:10001"/>
        <dbReference type="Rhea" id="RHEA-COMP:10162"/>
        <dbReference type="Rhea" id="RHEA-COMP:10485"/>
        <dbReference type="ChEBI" id="CHEBI:17319"/>
        <dbReference type="ChEBI" id="CHEBI:33737"/>
        <dbReference type="ChEBI" id="CHEBI:33738"/>
        <dbReference type="ChEBI" id="CHEBI:57844"/>
        <dbReference type="ChEBI" id="CHEBI:57856"/>
        <dbReference type="ChEBI" id="CHEBI:59789"/>
        <dbReference type="ChEBI" id="CHEBI:74411"/>
        <dbReference type="ChEBI" id="CHEBI:74497"/>
        <dbReference type="EC" id="2.1.1.192"/>
    </reaction>
</comment>
<dbReference type="InterPro" id="IPR004383">
    <property type="entry name" value="rRNA_lsu_MTrfase_RlmN/Cfr"/>
</dbReference>
<organism evidence="15 16">
    <name type="scientific">Candidatus Schekmanbacteria bacterium RIFCSPLOWO2_12_FULL_38_15</name>
    <dbReference type="NCBI Taxonomy" id="1817883"/>
    <lineage>
        <taxon>Bacteria</taxon>
        <taxon>Candidatus Schekmaniibacteriota</taxon>
    </lineage>
</organism>
<proteinExistence type="inferred from homology"/>
<dbReference type="GO" id="GO:0051539">
    <property type="term" value="F:4 iron, 4 sulfur cluster binding"/>
    <property type="evidence" value="ECO:0007669"/>
    <property type="project" value="UniProtKB-UniRule"/>
</dbReference>
<feature type="binding site" evidence="13">
    <location>
        <position position="193"/>
    </location>
    <ligand>
        <name>S-adenosyl-L-methionine</name>
        <dbReference type="ChEBI" id="CHEBI:59789"/>
    </ligand>
</feature>
<dbReference type="GO" id="GO:0000049">
    <property type="term" value="F:tRNA binding"/>
    <property type="evidence" value="ECO:0007669"/>
    <property type="project" value="UniProtKB-UniRule"/>
</dbReference>
<feature type="binding site" evidence="13">
    <location>
        <begin position="216"/>
        <end position="218"/>
    </location>
    <ligand>
        <name>S-adenosyl-L-methionine</name>
        <dbReference type="ChEBI" id="CHEBI:59789"/>
    </ligand>
</feature>
<dbReference type="SFLD" id="SFLDS00029">
    <property type="entry name" value="Radical_SAM"/>
    <property type="match status" value="1"/>
</dbReference>
<evidence type="ECO:0000256" key="4">
    <source>
        <dbReference type="ARBA" id="ARBA00022552"/>
    </source>
</evidence>
<keyword evidence="7 13" id="KW-0949">S-adenosyl-L-methionine</keyword>
<comment type="caution">
    <text evidence="13">Lacks conserved residue(s) required for the propagation of feature annotation.</text>
</comment>